<evidence type="ECO:0000313" key="2">
    <source>
        <dbReference type="Proteomes" id="UP001238540"/>
    </source>
</evidence>
<proteinExistence type="predicted"/>
<dbReference type="InterPro" id="IPR029058">
    <property type="entry name" value="AB_hydrolase_fold"/>
</dbReference>
<sequence>MPSLVLIYIHGFNSSPLSHKASVMSEYCQRHRPDIDLLIPQLPCFPQLAADYLRNIIRNYGANDKIGLIGSSLGGYMSMWLNTQFGCKAVVINPAVKPYELLVDYLGPQKNPYTQQCYELENKHIGELKALDTPTLADPADFWLLQQTGDEVLDYREAITKFSGSKQTVEPAGTIALLVLNAILRVLLNFLAYSSSLGEES</sequence>
<dbReference type="Pfam" id="PF05728">
    <property type="entry name" value="UPF0227"/>
    <property type="match status" value="1"/>
</dbReference>
<reference evidence="2" key="1">
    <citation type="journal article" date="2019" name="Int. J. Syst. Evol. Microbiol.">
        <title>The Global Catalogue of Microorganisms (GCM) 10K type strain sequencing project: providing services to taxonomists for standard genome sequencing and annotation.</title>
        <authorList>
            <consortium name="The Broad Institute Genomics Platform"/>
            <consortium name="The Broad Institute Genome Sequencing Center for Infectious Disease"/>
            <person name="Wu L."/>
            <person name="Ma J."/>
        </authorList>
    </citation>
    <scope>NUCLEOTIDE SEQUENCE [LARGE SCALE GENOMIC DNA]</scope>
    <source>
        <strain evidence="2">CECT 7398</strain>
    </source>
</reference>
<accession>A0ABT8BYE5</accession>
<dbReference type="Gene3D" id="3.40.50.1820">
    <property type="entry name" value="alpha/beta hydrolase"/>
    <property type="match status" value="1"/>
</dbReference>
<dbReference type="RefSeq" id="WP_290312658.1">
    <property type="nucleotide sequence ID" value="NZ_JAUFQC010000011.1"/>
</dbReference>
<dbReference type="SUPFAM" id="SSF53474">
    <property type="entry name" value="alpha/beta-Hydrolases"/>
    <property type="match status" value="1"/>
</dbReference>
<gene>
    <name evidence="1" type="primary">yqiA</name>
    <name evidence="1" type="ORF">QWZ16_15730</name>
</gene>
<comment type="caution">
    <text evidence="1">The sequence shown here is derived from an EMBL/GenBank/DDBJ whole genome shotgun (WGS) entry which is preliminary data.</text>
</comment>
<protein>
    <submittedName>
        <fullName evidence="1">Esterase YqiA</fullName>
    </submittedName>
</protein>
<dbReference type="Proteomes" id="UP001238540">
    <property type="component" value="Unassembled WGS sequence"/>
</dbReference>
<dbReference type="NCBIfam" id="NF008291">
    <property type="entry name" value="PRK11071.1"/>
    <property type="match status" value="1"/>
</dbReference>
<dbReference type="PANTHER" id="PTHR35602:SF3">
    <property type="entry name" value="ESTERASE YQIA"/>
    <property type="match status" value="1"/>
</dbReference>
<dbReference type="InterPro" id="IPR008886">
    <property type="entry name" value="UPF0227/Esterase_YqiA"/>
</dbReference>
<organism evidence="1 2">
    <name type="scientific">Vibrio ostreicida</name>
    <dbReference type="NCBI Taxonomy" id="526588"/>
    <lineage>
        <taxon>Bacteria</taxon>
        <taxon>Pseudomonadati</taxon>
        <taxon>Pseudomonadota</taxon>
        <taxon>Gammaproteobacteria</taxon>
        <taxon>Vibrionales</taxon>
        <taxon>Vibrionaceae</taxon>
        <taxon>Vibrio</taxon>
    </lineage>
</organism>
<keyword evidence="2" id="KW-1185">Reference proteome</keyword>
<evidence type="ECO:0000313" key="1">
    <source>
        <dbReference type="EMBL" id="MDN3611110.1"/>
    </source>
</evidence>
<dbReference type="PANTHER" id="PTHR35602">
    <property type="entry name" value="ESTERASE YQIA-RELATED"/>
    <property type="match status" value="1"/>
</dbReference>
<name>A0ABT8BYE5_9VIBR</name>
<dbReference type="EMBL" id="JAUFQC010000011">
    <property type="protein sequence ID" value="MDN3611110.1"/>
    <property type="molecule type" value="Genomic_DNA"/>
</dbReference>